<proteinExistence type="predicted"/>
<feature type="compositionally biased region" description="Polar residues" evidence="1">
    <location>
        <begin position="190"/>
        <end position="202"/>
    </location>
</feature>
<feature type="compositionally biased region" description="Basic and acidic residues" evidence="1">
    <location>
        <begin position="262"/>
        <end position="278"/>
    </location>
</feature>
<sequence>MSGVIHKVKDSLTGHHEPHGTNHGPHSSKLANKLDPRVDSDRGKSSQHMASINTNMIPPDTRAAPTTTTGYSGQTVHTSTHGPQTAHTGTPGPHQSNLANKLDPRVDSDRDNRARHQAMGGAHGPHDSSLANKADPRVDSDRDNRAHHPTMGGAHGPHGSTLAGGSAYNTGYGTGTGVGTGGASAGSHVTHGQTSGLGNQYGSNGGAGATTVTPHSSHLANRLDPRVDSDYGHVAAAPAGSSYTTPGTTSSIGGPHNSKVANKLDPRVDSDLDHRQHF</sequence>
<organism evidence="2 3">
    <name type="scientific">Aspergillus taichungensis</name>
    <dbReference type="NCBI Taxonomy" id="482145"/>
    <lineage>
        <taxon>Eukaryota</taxon>
        <taxon>Fungi</taxon>
        <taxon>Dikarya</taxon>
        <taxon>Ascomycota</taxon>
        <taxon>Pezizomycotina</taxon>
        <taxon>Eurotiomycetes</taxon>
        <taxon>Eurotiomycetidae</taxon>
        <taxon>Eurotiales</taxon>
        <taxon>Aspergillaceae</taxon>
        <taxon>Aspergillus</taxon>
        <taxon>Aspergillus subgen. Circumdati</taxon>
    </lineage>
</organism>
<feature type="compositionally biased region" description="Polar residues" evidence="1">
    <location>
        <begin position="46"/>
        <end position="56"/>
    </location>
</feature>
<reference evidence="3" key="1">
    <citation type="submission" date="2017-12" db="EMBL/GenBank/DDBJ databases">
        <authorList>
            <consortium name="DOE Joint Genome Institute"/>
            <person name="Mondo S.J."/>
            <person name="Kjaerbolling I."/>
            <person name="Vesth T.C."/>
            <person name="Frisvad J.C."/>
            <person name="Nybo J.L."/>
            <person name="Theobald S."/>
            <person name="Kuo A."/>
            <person name="Bowyer P."/>
            <person name="Matsuda Y."/>
            <person name="Lyhne E.K."/>
            <person name="Kogle M.E."/>
            <person name="Clum A."/>
            <person name="Lipzen A."/>
            <person name="Salamov A."/>
            <person name="Ngan C.Y."/>
            <person name="Daum C."/>
            <person name="Chiniquy J."/>
            <person name="Barry K."/>
            <person name="LaButti K."/>
            <person name="Haridas S."/>
            <person name="Simmons B.A."/>
            <person name="Magnuson J.K."/>
            <person name="Mortensen U.H."/>
            <person name="Larsen T.O."/>
            <person name="Grigoriev I.V."/>
            <person name="Baker S.E."/>
            <person name="Andersen M.R."/>
            <person name="Nordberg H.P."/>
            <person name="Cantor M.N."/>
            <person name="Hua S.X."/>
        </authorList>
    </citation>
    <scope>NUCLEOTIDE SEQUENCE [LARGE SCALE GENOMIC DNA]</scope>
    <source>
        <strain evidence="3">IBT 19404</strain>
    </source>
</reference>
<dbReference type="AlphaFoldDB" id="A0A2J5HSN7"/>
<feature type="compositionally biased region" description="Basic and acidic residues" evidence="1">
    <location>
        <begin position="7"/>
        <end position="20"/>
    </location>
</feature>
<keyword evidence="3" id="KW-1185">Reference proteome</keyword>
<feature type="compositionally biased region" description="Basic and acidic residues" evidence="1">
    <location>
        <begin position="221"/>
        <end position="231"/>
    </location>
</feature>
<feature type="compositionally biased region" description="Low complexity" evidence="1">
    <location>
        <begin position="58"/>
        <end position="69"/>
    </location>
</feature>
<feature type="compositionally biased region" description="Basic and acidic residues" evidence="1">
    <location>
        <begin position="134"/>
        <end position="146"/>
    </location>
</feature>
<dbReference type="OrthoDB" id="2590867at2759"/>
<feature type="compositionally biased region" description="Basic and acidic residues" evidence="1">
    <location>
        <begin position="32"/>
        <end position="44"/>
    </location>
</feature>
<evidence type="ECO:0000256" key="1">
    <source>
        <dbReference type="SAM" id="MobiDB-lite"/>
    </source>
</evidence>
<accession>A0A2J5HSN7</accession>
<feature type="compositionally biased region" description="Low complexity" evidence="1">
    <location>
        <begin position="240"/>
        <end position="254"/>
    </location>
</feature>
<gene>
    <name evidence="2" type="ORF">BDW42DRAFT_115654</name>
</gene>
<dbReference type="PANTHER" id="PTHR39606:SF1">
    <property type="entry name" value="CELL SURFACE PROTEIN"/>
    <property type="match status" value="1"/>
</dbReference>
<dbReference type="EMBL" id="KZ559550">
    <property type="protein sequence ID" value="PLN80194.1"/>
    <property type="molecule type" value="Genomic_DNA"/>
</dbReference>
<name>A0A2J5HSN7_9EURO</name>
<dbReference type="Proteomes" id="UP000235023">
    <property type="component" value="Unassembled WGS sequence"/>
</dbReference>
<dbReference type="PANTHER" id="PTHR39606">
    <property type="entry name" value="SURFACE PROTEIN, PUTATIVE-RELATED"/>
    <property type="match status" value="1"/>
</dbReference>
<feature type="compositionally biased region" description="Polar residues" evidence="1">
    <location>
        <begin position="210"/>
        <end position="219"/>
    </location>
</feature>
<evidence type="ECO:0008006" key="4">
    <source>
        <dbReference type="Google" id="ProtNLM"/>
    </source>
</evidence>
<feature type="compositionally biased region" description="Polar residues" evidence="1">
    <location>
        <begin position="70"/>
        <end position="99"/>
    </location>
</feature>
<feature type="region of interest" description="Disordered" evidence="1">
    <location>
        <begin position="1"/>
        <end position="162"/>
    </location>
</feature>
<evidence type="ECO:0000313" key="2">
    <source>
        <dbReference type="EMBL" id="PLN80194.1"/>
    </source>
</evidence>
<feature type="region of interest" description="Disordered" evidence="1">
    <location>
        <begin position="180"/>
        <end position="278"/>
    </location>
</feature>
<feature type="compositionally biased region" description="Basic and acidic residues" evidence="1">
    <location>
        <begin position="102"/>
        <end position="114"/>
    </location>
</feature>
<protein>
    <recommendedName>
        <fullName evidence="4">Cell surface protein</fullName>
    </recommendedName>
</protein>
<evidence type="ECO:0000313" key="3">
    <source>
        <dbReference type="Proteomes" id="UP000235023"/>
    </source>
</evidence>